<feature type="transmembrane region" description="Helical" evidence="1">
    <location>
        <begin position="178"/>
        <end position="199"/>
    </location>
</feature>
<dbReference type="RefSeq" id="WP_263061821.1">
    <property type="nucleotide sequence ID" value="NZ_JAOUSE010000030.1"/>
</dbReference>
<evidence type="ECO:0000313" key="2">
    <source>
        <dbReference type="EMBL" id="MCU9594822.1"/>
    </source>
</evidence>
<feature type="transmembrane region" description="Helical" evidence="1">
    <location>
        <begin position="125"/>
        <end position="158"/>
    </location>
</feature>
<dbReference type="Pfam" id="PF19510">
    <property type="entry name" value="DUF6044"/>
    <property type="match status" value="1"/>
</dbReference>
<organism evidence="2 3">
    <name type="scientific">Pallidibacillus thermolactis</name>
    <dbReference type="NCBI Taxonomy" id="251051"/>
    <lineage>
        <taxon>Bacteria</taxon>
        <taxon>Bacillati</taxon>
        <taxon>Bacillota</taxon>
        <taxon>Bacilli</taxon>
        <taxon>Bacillales</taxon>
        <taxon>Bacillaceae</taxon>
        <taxon>Pallidibacillus</taxon>
    </lineage>
</organism>
<evidence type="ECO:0000256" key="1">
    <source>
        <dbReference type="SAM" id="Phobius"/>
    </source>
</evidence>
<keyword evidence="1" id="KW-1133">Transmembrane helix</keyword>
<feature type="transmembrane region" description="Helical" evidence="1">
    <location>
        <begin position="211"/>
        <end position="230"/>
    </location>
</feature>
<feature type="transmembrane region" description="Helical" evidence="1">
    <location>
        <begin position="9"/>
        <end position="27"/>
    </location>
</feature>
<reference evidence="2 3" key="1">
    <citation type="submission" date="2022-10" db="EMBL/GenBank/DDBJ databases">
        <title>Description of Fervidibacillus gen. nov. in the family Fervidibacillaceae fam. nov. with two species, Fervidibacillus albus sp. nov., and Fervidibacillus halotolerans sp. nov., isolated from tidal flat sediments.</title>
        <authorList>
            <person name="Kwon K.K."/>
            <person name="Yang S.-H."/>
        </authorList>
    </citation>
    <scope>NUCLEOTIDE SEQUENCE [LARGE SCALE GENOMIC DNA]</scope>
    <source>
        <strain evidence="2 3">DSM 23332</strain>
    </source>
</reference>
<proteinExistence type="predicted"/>
<keyword evidence="1" id="KW-0812">Transmembrane</keyword>
<evidence type="ECO:0000313" key="3">
    <source>
        <dbReference type="Proteomes" id="UP001208656"/>
    </source>
</evidence>
<keyword evidence="1" id="KW-0472">Membrane</keyword>
<sequence>MGNVEKRQLFIAFVMIIIFVSPLFILGEDAHIRVHDNLDSNLAWYKVLANSGQLFGSVDATIPQIINGLPRYAFGSEWTGIVLLHALFQTMTAYAISQTITRVFAFIGMYLLLKDFFIKDKKAHLITVGVALTFALTPFWPSGMLSTLGHPLALWAFLKIRQGKDTWKEWVTICLLPFYSSIVLGFFFFLVAIFIFWLVDAIRKKQLNGRFLFSIILMGVIYLLVEYRLVYATLFSDEVSHRVEFISSRHELLRSLRLSLKNFVFGHTHVMTNHTIVILPILLLVIGLIILRKQWRQEKLILFLFILNYALSLWYALWFNVMWIPLKEKIELLTTFNFARFHFLRPLIIYLSFGLSLYYLWRTGWRKIVYIAIIGQIIVLIPFNEEIHYRVIHHMPSFREFYATELFQEIKEYIGRPQSEYRVVSIGLHPAISQYNGFYTLDTYSNFYPLRYKYQFREIIANELEKNKKLRIYFDEWGSRCYVFVDELGKKYDFRKKSKRVIQHLDMNTDALYEMGGRYIFSSLPIENAHENNLIFEKSFEHPESAWKVYLYRVMLQNTS</sequence>
<feature type="transmembrane region" description="Helical" evidence="1">
    <location>
        <begin position="343"/>
        <end position="361"/>
    </location>
</feature>
<dbReference type="Proteomes" id="UP001208656">
    <property type="component" value="Unassembled WGS sequence"/>
</dbReference>
<protein>
    <submittedName>
        <fullName evidence="2">DUF6044 family protein</fullName>
    </submittedName>
</protein>
<keyword evidence="3" id="KW-1185">Reference proteome</keyword>
<feature type="transmembrane region" description="Helical" evidence="1">
    <location>
        <begin position="271"/>
        <end position="291"/>
    </location>
</feature>
<gene>
    <name evidence="2" type="ORF">OEV82_10280</name>
</gene>
<accession>A0ABT2WHC1</accession>
<name>A0ABT2WHC1_9BACI</name>
<dbReference type="InterPro" id="IPR046107">
    <property type="entry name" value="DUF6044"/>
</dbReference>
<dbReference type="EMBL" id="JAOUSE010000030">
    <property type="protein sequence ID" value="MCU9594822.1"/>
    <property type="molecule type" value="Genomic_DNA"/>
</dbReference>
<feature type="transmembrane region" description="Helical" evidence="1">
    <location>
        <begin position="93"/>
        <end position="113"/>
    </location>
</feature>
<feature type="transmembrane region" description="Helical" evidence="1">
    <location>
        <begin position="368"/>
        <end position="384"/>
    </location>
</feature>
<feature type="transmembrane region" description="Helical" evidence="1">
    <location>
        <begin position="300"/>
        <end position="323"/>
    </location>
</feature>
<comment type="caution">
    <text evidence="2">The sequence shown here is derived from an EMBL/GenBank/DDBJ whole genome shotgun (WGS) entry which is preliminary data.</text>
</comment>